<dbReference type="Pfam" id="PF10127">
    <property type="entry name" value="RlaP"/>
    <property type="match status" value="1"/>
</dbReference>
<protein>
    <submittedName>
        <fullName evidence="1">DNA polymerase beta superfamily protein</fullName>
    </submittedName>
</protein>
<evidence type="ECO:0000313" key="1">
    <source>
        <dbReference type="EMBL" id="MFC7203101.1"/>
    </source>
</evidence>
<dbReference type="AlphaFoldDB" id="A0ABD5ZD18"/>
<proteinExistence type="predicted"/>
<gene>
    <name evidence="1" type="ORF">ACFQJC_06220</name>
</gene>
<evidence type="ECO:0000313" key="2">
    <source>
        <dbReference type="Proteomes" id="UP001596481"/>
    </source>
</evidence>
<dbReference type="RefSeq" id="WP_390222415.1">
    <property type="nucleotide sequence ID" value="NZ_JBHTAA010000002.1"/>
</dbReference>
<dbReference type="PANTHER" id="PTHR34817">
    <property type="entry name" value="NUCLEOTIDYLTRANSFERASE"/>
    <property type="match status" value="1"/>
</dbReference>
<sequence>MSEIQTEIDGVLDELEDEYASEHGIGITVILAVSRGSHAWGLDGPESDYDVGVVYAPLDLRHYAHLGTRESSISREFDGDHDIEVQGWDVTKFAELLAESNEQAIDTLRSPIVYRGYFDRRPLWEYIRESYSPIELYHTYRAIAKNNYRKYLSHHLVDGKNDTYPIVRVDDDGNYLVRNRDTGEEVWIAPDDERYTETQVRQTVKRNLIVASNAMYAEYLRITGERGEHTLPNVDFPTFLDEQAPDVFDDALVETVAELVELKRTGRGSDVVGDLVGYDFAHRPKVIDPSVHAIRRPDPSRLNEFIDSMFDAAGPVSQ</sequence>
<accession>A0ABD5ZD18</accession>
<organism evidence="1 2">
    <name type="scientific">Haloferax namakaokahaiae</name>
    <dbReference type="NCBI Taxonomy" id="1748331"/>
    <lineage>
        <taxon>Archaea</taxon>
        <taxon>Methanobacteriati</taxon>
        <taxon>Methanobacteriota</taxon>
        <taxon>Stenosarchaea group</taxon>
        <taxon>Halobacteria</taxon>
        <taxon>Halobacteriales</taxon>
        <taxon>Haloferacaceae</taxon>
        <taxon>Haloferax</taxon>
    </lineage>
</organism>
<dbReference type="InterPro" id="IPR018775">
    <property type="entry name" value="RlaP"/>
</dbReference>
<reference evidence="1 2" key="1">
    <citation type="journal article" date="2019" name="Int. J. Syst. Evol. Microbiol.">
        <title>The Global Catalogue of Microorganisms (GCM) 10K type strain sequencing project: providing services to taxonomists for standard genome sequencing and annotation.</title>
        <authorList>
            <consortium name="The Broad Institute Genomics Platform"/>
            <consortium name="The Broad Institute Genome Sequencing Center for Infectious Disease"/>
            <person name="Wu L."/>
            <person name="Ma J."/>
        </authorList>
    </citation>
    <scope>NUCLEOTIDE SEQUENCE [LARGE SCALE GENOMIC DNA]</scope>
    <source>
        <strain evidence="1 2">DSM 29988</strain>
    </source>
</reference>
<comment type="caution">
    <text evidence="1">The sequence shown here is derived from an EMBL/GenBank/DDBJ whole genome shotgun (WGS) entry which is preliminary data.</text>
</comment>
<dbReference type="PANTHER" id="PTHR34817:SF2">
    <property type="entry name" value="NUCLEOTIDYLTRANSFERASE"/>
    <property type="match status" value="1"/>
</dbReference>
<dbReference type="Proteomes" id="UP001596481">
    <property type="component" value="Unassembled WGS sequence"/>
</dbReference>
<keyword evidence="2" id="KW-1185">Reference proteome</keyword>
<name>A0ABD5ZD18_9EURY</name>
<dbReference type="EMBL" id="JBHTAA010000002">
    <property type="protein sequence ID" value="MFC7203101.1"/>
    <property type="molecule type" value="Genomic_DNA"/>
</dbReference>